<evidence type="ECO:0000256" key="2">
    <source>
        <dbReference type="ARBA" id="ARBA00022691"/>
    </source>
</evidence>
<evidence type="ECO:0000313" key="6">
    <source>
        <dbReference type="EMBL" id="PPI86753.1"/>
    </source>
</evidence>
<dbReference type="Pfam" id="PF13649">
    <property type="entry name" value="Methyltransf_25"/>
    <property type="match status" value="1"/>
</dbReference>
<dbReference type="InterPro" id="IPR005271">
    <property type="entry name" value="CmoA"/>
</dbReference>
<dbReference type="GO" id="GO:0016743">
    <property type="term" value="F:carboxyl- or carbamoyltransferase activity"/>
    <property type="evidence" value="ECO:0007669"/>
    <property type="project" value="UniProtKB-UniRule"/>
</dbReference>
<feature type="domain" description="Methyltransferase" evidence="5">
    <location>
        <begin position="60"/>
        <end position="158"/>
    </location>
</feature>
<dbReference type="PANTHER" id="PTHR43861">
    <property type="entry name" value="TRANS-ACONITATE 2-METHYLTRANSFERASE-RELATED"/>
    <property type="match status" value="1"/>
</dbReference>
<dbReference type="OrthoDB" id="9779941at2"/>
<dbReference type="InterPro" id="IPR041698">
    <property type="entry name" value="Methyltransf_25"/>
</dbReference>
<dbReference type="NCBIfam" id="TIGR00740">
    <property type="entry name" value="carboxy-S-adenosyl-L-methionine synthase CmoA"/>
    <property type="match status" value="1"/>
</dbReference>
<proteinExistence type="inferred from homology"/>
<dbReference type="Gene3D" id="3.40.50.150">
    <property type="entry name" value="Vaccinia Virus protein VP39"/>
    <property type="match status" value="1"/>
</dbReference>
<comment type="similarity">
    <text evidence="3">Belongs to the class I-like SAM-binding methyltransferase superfamily. Cx-SAM synthase family.</text>
</comment>
<reference evidence="6 7" key="1">
    <citation type="journal article" date="2018" name="Genome Biol. Evol.">
        <title>Cladogenesis and Genomic Streamlining in Extracellular Endosymbionts of Tropical Stink Bugs.</title>
        <authorList>
            <person name="Otero-Bravo A."/>
            <person name="Goffredi S."/>
            <person name="Sabree Z.L."/>
        </authorList>
    </citation>
    <scope>NUCLEOTIDE SEQUENCE [LARGE SCALE GENOMIC DNA]</scope>
    <source>
        <strain evidence="6 7">SoEL</strain>
    </source>
</reference>
<feature type="binding site" evidence="3 4">
    <location>
        <begin position="64"/>
        <end position="66"/>
    </location>
    <ligand>
        <name>S-adenosyl-L-methionine</name>
        <dbReference type="ChEBI" id="CHEBI:59789"/>
    </ligand>
</feature>
<dbReference type="GO" id="GO:0002098">
    <property type="term" value="P:tRNA wobble uridine modification"/>
    <property type="evidence" value="ECO:0007669"/>
    <property type="project" value="InterPro"/>
</dbReference>
<comment type="caution">
    <text evidence="3">Lacks conserved residue(s) required for the propagation of feature annotation.</text>
</comment>
<dbReference type="EMBL" id="PDKU01000001">
    <property type="protein sequence ID" value="PPI86753.1"/>
    <property type="molecule type" value="Genomic_DNA"/>
</dbReference>
<evidence type="ECO:0000259" key="5">
    <source>
        <dbReference type="Pfam" id="PF13649"/>
    </source>
</evidence>
<evidence type="ECO:0000313" key="7">
    <source>
        <dbReference type="Proteomes" id="UP000296144"/>
    </source>
</evidence>
<dbReference type="PIRSF" id="PIRSF006325">
    <property type="entry name" value="MeTrfase_bac"/>
    <property type="match status" value="1"/>
</dbReference>
<feature type="binding site" evidence="3 4">
    <location>
        <begin position="117"/>
        <end position="118"/>
    </location>
    <ligand>
        <name>S-adenosyl-L-methionine</name>
        <dbReference type="ChEBI" id="CHEBI:59789"/>
    </ligand>
</feature>
<comment type="catalytic activity">
    <reaction evidence="3">
        <text>prephenate + S-adenosyl-L-methionine = carboxy-S-adenosyl-L-methionine + 3-phenylpyruvate + H2O</text>
        <dbReference type="Rhea" id="RHEA:51692"/>
        <dbReference type="ChEBI" id="CHEBI:15377"/>
        <dbReference type="ChEBI" id="CHEBI:18005"/>
        <dbReference type="ChEBI" id="CHEBI:29934"/>
        <dbReference type="ChEBI" id="CHEBI:59789"/>
        <dbReference type="ChEBI" id="CHEBI:134278"/>
    </reaction>
</comment>
<dbReference type="HAMAP" id="MF_01589">
    <property type="entry name" value="Cx_SAM_synthase"/>
    <property type="match status" value="1"/>
</dbReference>
<comment type="caution">
    <text evidence="6">The sequence shown here is derived from an EMBL/GenBank/DDBJ whole genome shotgun (WGS) entry which is preliminary data.</text>
</comment>
<feature type="binding site" evidence="3 4">
    <location>
        <position position="132"/>
    </location>
    <ligand>
        <name>S-adenosyl-L-methionine</name>
        <dbReference type="ChEBI" id="CHEBI:59789"/>
    </ligand>
</feature>
<accession>A0A2P5SWR4</accession>
<comment type="function">
    <text evidence="3">Catalyzes the conversion of S-adenosyl-L-methionine (SAM) to carboxy-S-adenosyl-L-methionine (Cx-SAM).</text>
</comment>
<gene>
    <name evidence="3" type="primary">cmoA</name>
    <name evidence="6" type="ORF">CRV10_00650</name>
</gene>
<dbReference type="InterPro" id="IPR029063">
    <property type="entry name" value="SAM-dependent_MTases_sf"/>
</dbReference>
<evidence type="ECO:0000256" key="4">
    <source>
        <dbReference type="PIRSR" id="PIRSR006325-1"/>
    </source>
</evidence>
<comment type="subunit">
    <text evidence="3">Homodimer.</text>
</comment>
<dbReference type="NCBIfam" id="NF011995">
    <property type="entry name" value="PRK15451.1"/>
    <property type="match status" value="1"/>
</dbReference>
<feature type="binding site" evidence="3 4">
    <location>
        <begin position="89"/>
        <end position="90"/>
    </location>
    <ligand>
        <name>S-adenosyl-L-methionine</name>
        <dbReference type="ChEBI" id="CHEBI:59789"/>
    </ligand>
</feature>
<dbReference type="SUPFAM" id="SSF53335">
    <property type="entry name" value="S-adenosyl-L-methionine-dependent methyltransferases"/>
    <property type="match status" value="1"/>
</dbReference>
<dbReference type="PANTHER" id="PTHR43861:SF2">
    <property type="entry name" value="CARBOXY-S-ADENOSYL-L-METHIONINE SYNTHASE"/>
    <property type="match status" value="1"/>
</dbReference>
<protein>
    <recommendedName>
        <fullName evidence="3">Carboxy-S-adenosyl-L-methionine synthase</fullName>
        <shortName evidence="3">Cx-SAM synthase</shortName>
        <ecNumber evidence="3">2.1.3.-</ecNumber>
    </recommendedName>
</protein>
<dbReference type="GO" id="GO:1904047">
    <property type="term" value="F:S-adenosyl-L-methionine binding"/>
    <property type="evidence" value="ECO:0007669"/>
    <property type="project" value="UniProtKB-UniRule"/>
</dbReference>
<dbReference type="EC" id="2.1.3.-" evidence="3"/>
<sequence length="242" mass="27622">MNNRDTLYSTPVETIGDWVFNDEIVKVFPDMIKRSIPGYSNIISMIGILARSFVKPNSNIYDLGCSLGAAALSVCRNVSAPNCTIVAVDNSPDMIRQLRQYINNIKTKLNIVILENDILDIEIKNASMVILNFTLQFLKPLSRLKLIQNIWEGLNPCGILILSEKFSFEDSKINKLMSNMHYHFKLANDYSKLEIIQKNQMLKNVMLTDSISTHKTRLQKVGFVHIEIWFQCFNFGSIIALK</sequence>
<organism evidence="6 7">
    <name type="scientific">Candidatus Pantoea edessiphila</name>
    <dbReference type="NCBI Taxonomy" id="2044610"/>
    <lineage>
        <taxon>Bacteria</taxon>
        <taxon>Pseudomonadati</taxon>
        <taxon>Pseudomonadota</taxon>
        <taxon>Gammaproteobacteria</taxon>
        <taxon>Enterobacterales</taxon>
        <taxon>Erwiniaceae</taxon>
        <taxon>Pantoea</taxon>
    </lineage>
</organism>
<keyword evidence="7" id="KW-1185">Reference proteome</keyword>
<evidence type="ECO:0000256" key="1">
    <source>
        <dbReference type="ARBA" id="ARBA00022679"/>
    </source>
</evidence>
<feature type="binding site" evidence="3 4">
    <location>
        <position position="39"/>
    </location>
    <ligand>
        <name>S-adenosyl-L-methionine</name>
        <dbReference type="ChEBI" id="CHEBI:59789"/>
    </ligand>
</feature>
<dbReference type="RefSeq" id="WP_136129916.1">
    <property type="nucleotide sequence ID" value="NZ_PDKU01000001.1"/>
</dbReference>
<name>A0A2P5SWR4_9GAMM</name>
<keyword evidence="2 3" id="KW-0949">S-adenosyl-L-methionine</keyword>
<keyword evidence="1 3" id="KW-0808">Transferase</keyword>
<dbReference type="CDD" id="cd02440">
    <property type="entry name" value="AdoMet_MTases"/>
    <property type="match status" value="1"/>
</dbReference>
<dbReference type="AlphaFoldDB" id="A0A2P5SWR4"/>
<dbReference type="Proteomes" id="UP000296144">
    <property type="component" value="Unassembled WGS sequence"/>
</dbReference>
<evidence type="ECO:0000256" key="3">
    <source>
        <dbReference type="HAMAP-Rule" id="MF_01589"/>
    </source>
</evidence>